<dbReference type="Proteomes" id="UP000193862">
    <property type="component" value="Unassembled WGS sequence"/>
</dbReference>
<feature type="chain" id="PRO_5013074143" description="Arginine transporter" evidence="1">
    <location>
        <begin position="28"/>
        <end position="108"/>
    </location>
</feature>
<evidence type="ECO:0000313" key="3">
    <source>
        <dbReference type="Proteomes" id="UP000193862"/>
    </source>
</evidence>
<keyword evidence="3" id="KW-1185">Reference proteome</keyword>
<keyword evidence="1" id="KW-0732">Signal</keyword>
<reference evidence="2 3" key="1">
    <citation type="submission" date="2017-03" db="EMBL/GenBank/DDBJ databases">
        <authorList>
            <person name="Afonso C.L."/>
            <person name="Miller P.J."/>
            <person name="Scott M.A."/>
            <person name="Spackman E."/>
            <person name="Goraichik I."/>
            <person name="Dimitrov K.M."/>
            <person name="Suarez D.L."/>
            <person name="Swayne D.E."/>
        </authorList>
    </citation>
    <scope>NUCLEOTIDE SEQUENCE [LARGE SCALE GENOMIC DNA]</scope>
    <source>
        <strain evidence="2 3">CECT 8620</strain>
    </source>
</reference>
<protein>
    <recommendedName>
        <fullName evidence="4">Arginine transporter</fullName>
    </recommendedName>
</protein>
<dbReference type="RefSeq" id="WP_234990520.1">
    <property type="nucleotide sequence ID" value="NZ_FWFS01000013.1"/>
</dbReference>
<evidence type="ECO:0008006" key="4">
    <source>
        <dbReference type="Google" id="ProtNLM"/>
    </source>
</evidence>
<dbReference type="AlphaFoldDB" id="A0A1Y5TMT4"/>
<sequence length="108" mass="11716">MIKTFVKSTLIAGVLVSGIGFSPIATAEAGAIERACMSSGRSKASNALCGCIQRVADQHLTNSDQRMAAKFFRNPQKAQDIRQSDRSSHETFWRKYKVFGTAAQNSCG</sequence>
<organism evidence="2 3">
    <name type="scientific">Aquimixticola soesokkakensis</name>
    <dbReference type="NCBI Taxonomy" id="1519096"/>
    <lineage>
        <taxon>Bacteria</taxon>
        <taxon>Pseudomonadati</taxon>
        <taxon>Pseudomonadota</taxon>
        <taxon>Alphaproteobacteria</taxon>
        <taxon>Rhodobacterales</taxon>
        <taxon>Paracoccaceae</taxon>
        <taxon>Aquimixticola</taxon>
    </lineage>
</organism>
<gene>
    <name evidence="2" type="ORF">AQS8620_03138</name>
</gene>
<dbReference type="EMBL" id="FWFS01000013">
    <property type="protein sequence ID" value="SLN67275.1"/>
    <property type="molecule type" value="Genomic_DNA"/>
</dbReference>
<evidence type="ECO:0000256" key="1">
    <source>
        <dbReference type="SAM" id="SignalP"/>
    </source>
</evidence>
<accession>A0A1Y5TMT4</accession>
<proteinExistence type="predicted"/>
<evidence type="ECO:0000313" key="2">
    <source>
        <dbReference type="EMBL" id="SLN67275.1"/>
    </source>
</evidence>
<name>A0A1Y5TMT4_9RHOB</name>
<feature type="signal peptide" evidence="1">
    <location>
        <begin position="1"/>
        <end position="27"/>
    </location>
</feature>